<feature type="transmembrane region" description="Helical" evidence="1">
    <location>
        <begin position="63"/>
        <end position="86"/>
    </location>
</feature>
<name>A0ABR3AS54_PHYBL</name>
<proteinExistence type="predicted"/>
<dbReference type="Proteomes" id="UP001448207">
    <property type="component" value="Unassembled WGS sequence"/>
</dbReference>
<accession>A0ABR3AS54</accession>
<evidence type="ECO:0008006" key="4">
    <source>
        <dbReference type="Google" id="ProtNLM"/>
    </source>
</evidence>
<feature type="transmembrane region" description="Helical" evidence="1">
    <location>
        <begin position="98"/>
        <end position="117"/>
    </location>
</feature>
<evidence type="ECO:0000313" key="3">
    <source>
        <dbReference type="Proteomes" id="UP001448207"/>
    </source>
</evidence>
<keyword evidence="1" id="KW-0812">Transmembrane</keyword>
<sequence>MLSQKVLCCIPARIGVILMSTIMFLVYIAIIVLSFIKRDEMELWATTKQSTDTDFTKEAFNGLFYAFVSVFIVYAVVLAYGILSAFMDNHKLVRIYHILNWFFVLLVLTSTLAYWIYFKVKQTVYVNDCQEYENTKNQTTDNTYSPVAIPGKTTVAGGADKSFCIDLVNKLVIGTGVVVFVGNFIQVYIASSIGIYSTSLKRNNQHQRLHSLDDDEPEKS</sequence>
<gene>
    <name evidence="2" type="ORF">J3Q64DRAFT_1759305</name>
</gene>
<keyword evidence="3" id="KW-1185">Reference proteome</keyword>
<organism evidence="2 3">
    <name type="scientific">Phycomyces blakesleeanus</name>
    <dbReference type="NCBI Taxonomy" id="4837"/>
    <lineage>
        <taxon>Eukaryota</taxon>
        <taxon>Fungi</taxon>
        <taxon>Fungi incertae sedis</taxon>
        <taxon>Mucoromycota</taxon>
        <taxon>Mucoromycotina</taxon>
        <taxon>Mucoromycetes</taxon>
        <taxon>Mucorales</taxon>
        <taxon>Phycomycetaceae</taxon>
        <taxon>Phycomyces</taxon>
    </lineage>
</organism>
<keyword evidence="1" id="KW-1133">Transmembrane helix</keyword>
<evidence type="ECO:0000256" key="1">
    <source>
        <dbReference type="SAM" id="Phobius"/>
    </source>
</evidence>
<comment type="caution">
    <text evidence="2">The sequence shown here is derived from an EMBL/GenBank/DDBJ whole genome shotgun (WGS) entry which is preliminary data.</text>
</comment>
<reference evidence="2 3" key="1">
    <citation type="submission" date="2024-04" db="EMBL/GenBank/DDBJ databases">
        <title>Symmetric and asymmetric DNA N6-adenine methylation regulates different biological responses in Mucorales.</title>
        <authorList>
            <consortium name="Lawrence Berkeley National Laboratory"/>
            <person name="Lax C."/>
            <person name="Mondo S.J."/>
            <person name="Osorio-Concepcion M."/>
            <person name="Muszewska A."/>
            <person name="Corrochano-Luque M."/>
            <person name="Gutierrez G."/>
            <person name="Riley R."/>
            <person name="Lipzen A."/>
            <person name="Guo J."/>
            <person name="Hundley H."/>
            <person name="Amirebrahimi M."/>
            <person name="Ng V."/>
            <person name="Lorenzo-Gutierrez D."/>
            <person name="Binder U."/>
            <person name="Yang J."/>
            <person name="Song Y."/>
            <person name="Canovas D."/>
            <person name="Navarro E."/>
            <person name="Freitag M."/>
            <person name="Gabaldon T."/>
            <person name="Grigoriev I.V."/>
            <person name="Corrochano L.M."/>
            <person name="Nicolas F.E."/>
            <person name="Garre V."/>
        </authorList>
    </citation>
    <scope>NUCLEOTIDE SEQUENCE [LARGE SCALE GENOMIC DNA]</scope>
    <source>
        <strain evidence="2 3">L51</strain>
    </source>
</reference>
<feature type="transmembrane region" description="Helical" evidence="1">
    <location>
        <begin position="171"/>
        <end position="196"/>
    </location>
</feature>
<dbReference type="EMBL" id="JBCLYO010000020">
    <property type="protein sequence ID" value="KAL0080281.1"/>
    <property type="molecule type" value="Genomic_DNA"/>
</dbReference>
<protein>
    <recommendedName>
        <fullName evidence="4">MARVEL domain-containing protein</fullName>
    </recommendedName>
</protein>
<feature type="transmembrane region" description="Helical" evidence="1">
    <location>
        <begin position="12"/>
        <end position="36"/>
    </location>
</feature>
<keyword evidence="1" id="KW-0472">Membrane</keyword>
<evidence type="ECO:0000313" key="2">
    <source>
        <dbReference type="EMBL" id="KAL0080281.1"/>
    </source>
</evidence>